<proteinExistence type="predicted"/>
<reference evidence="3" key="1">
    <citation type="submission" date="2015-01" db="EMBL/GenBank/DDBJ databases">
        <authorList>
            <person name="Paterson Steve"/>
        </authorList>
    </citation>
    <scope>NUCLEOTIDE SEQUENCE [LARGE SCALE GENOMIC DNA]</scope>
    <source>
        <strain evidence="3">OBR1</strain>
    </source>
</reference>
<keyword evidence="1" id="KW-0812">Transmembrane</keyword>
<feature type="transmembrane region" description="Helical" evidence="1">
    <location>
        <begin position="12"/>
        <end position="29"/>
    </location>
</feature>
<protein>
    <submittedName>
        <fullName evidence="2">Uncharacterized protein</fullName>
    </submittedName>
</protein>
<dbReference type="AlphaFoldDB" id="A0A0G4K1U7"/>
<name>A0A0G4K1U7_9GAMM</name>
<keyword evidence="1" id="KW-0472">Membrane</keyword>
<organism evidence="2 3">
    <name type="scientific">Brenneria goodwinii</name>
    <dbReference type="NCBI Taxonomy" id="1109412"/>
    <lineage>
        <taxon>Bacteria</taxon>
        <taxon>Pseudomonadati</taxon>
        <taxon>Pseudomonadota</taxon>
        <taxon>Gammaproteobacteria</taxon>
        <taxon>Enterobacterales</taxon>
        <taxon>Pectobacteriaceae</taxon>
        <taxon>Brenneria</taxon>
    </lineage>
</organism>
<evidence type="ECO:0000313" key="2">
    <source>
        <dbReference type="EMBL" id="CPR20874.1"/>
    </source>
</evidence>
<gene>
    <name evidence="2" type="ORF">BN1221_04561</name>
</gene>
<sequence length="45" mass="5022">MYQSHPKEDPQSILYINVIGSLVAIRHRYALLVNVKPGKSDLSVA</sequence>
<keyword evidence="1" id="KW-1133">Transmembrane helix</keyword>
<accession>A0A0G4K1U7</accession>
<keyword evidence="3" id="KW-1185">Reference proteome</keyword>
<evidence type="ECO:0000256" key="1">
    <source>
        <dbReference type="SAM" id="Phobius"/>
    </source>
</evidence>
<dbReference type="Proteomes" id="UP000044377">
    <property type="component" value="Unassembled WGS sequence"/>
</dbReference>
<dbReference type="EMBL" id="CGIG01000001">
    <property type="protein sequence ID" value="CPR20874.1"/>
    <property type="molecule type" value="Genomic_DNA"/>
</dbReference>
<evidence type="ECO:0000313" key="3">
    <source>
        <dbReference type="Proteomes" id="UP000044377"/>
    </source>
</evidence>